<organism evidence="2 4">
    <name type="scientific">Candidatus Methanodesulfokora washburnensis</name>
    <dbReference type="NCBI Taxonomy" id="2478471"/>
    <lineage>
        <taxon>Archaea</taxon>
        <taxon>Thermoproteota</taxon>
        <taxon>Candidatus Korarchaeia</taxon>
        <taxon>Candidatus Korarchaeia incertae sedis</taxon>
        <taxon>Candidatus Methanodesulfokora</taxon>
    </lineage>
</organism>
<sequence>MLRSAILLSIIMLSLLTSTVSNISVSISGQGRCLRGFPCSLDVTVLNEDRVRLTALRLYIYTPWGVFQREINVVINPNSSARLNIQFTIPAQASASLYPVYPQLDIEDPRYIGIQHVMGEKFLLLVEEPNIYADLTITANATEVSPNGWINLFVAYSTANMPAGFMPRLIVLANGSVKHMSVLNQTVGSVSIPIKAPDSQGKLIIRVLLDYFSGNISRETYVMVRSYTAENYTRYFSLILQASEKLNTSRSLYMEAMRRGIVMPQNVSGYIARAEMLLSDAHREFDSRGPRVMEYILGSENQSEIALNILVKSFKDDIRSRLIEVNLTVLKLYRLGLGLESLRNITELCSKAYLFLKEDFTTKDKFLKDYDDAVSSINQAQMKLNLLERDFEGRTAASIVVLSFFSVLSLILMVSLMILIWRRRFVERI</sequence>
<evidence type="ECO:0000313" key="4">
    <source>
        <dbReference type="Proteomes" id="UP000277582"/>
    </source>
</evidence>
<name>A0A429GMW8_9CREN</name>
<reference evidence="2 4" key="1">
    <citation type="submission" date="2018-10" db="EMBL/GenBank/DDBJ databases">
        <title>Co-occurring genomic capacity for anaerobic methane metabolism and dissimilatory sulfite reduction discovered in the Korarchaeota.</title>
        <authorList>
            <person name="Mckay L.J."/>
            <person name="Dlakic M."/>
            <person name="Fields M.W."/>
            <person name="Delmont T.O."/>
            <person name="Eren A.M."/>
            <person name="Jay Z.J."/>
            <person name="Klingelsmith K.B."/>
            <person name="Rusch D.B."/>
            <person name="Inskeep W.P."/>
        </authorList>
    </citation>
    <scope>NUCLEOTIDE SEQUENCE [LARGE SCALE GENOMIC DNA]</scope>
    <source>
        <strain evidence="2 4">MDKW</strain>
    </source>
</reference>
<evidence type="ECO:0000313" key="5">
    <source>
        <dbReference type="Proteomes" id="UP000316217"/>
    </source>
</evidence>
<keyword evidence="1" id="KW-1133">Transmembrane helix</keyword>
<dbReference type="AlphaFoldDB" id="A0A429GMW8"/>
<feature type="transmembrane region" description="Helical" evidence="1">
    <location>
        <begin position="396"/>
        <end position="421"/>
    </location>
</feature>
<dbReference type="RefSeq" id="WP_125671260.1">
    <property type="nucleotide sequence ID" value="NZ_RCOS01000077.1"/>
</dbReference>
<evidence type="ECO:0000313" key="2">
    <source>
        <dbReference type="EMBL" id="RSN75212.1"/>
    </source>
</evidence>
<dbReference type="EMBL" id="RXII01000091">
    <property type="protein sequence ID" value="RZN60319.1"/>
    <property type="molecule type" value="Genomic_DNA"/>
</dbReference>
<protein>
    <submittedName>
        <fullName evidence="2">Uncharacterized protein</fullName>
    </submittedName>
</protein>
<evidence type="ECO:0000256" key="1">
    <source>
        <dbReference type="SAM" id="Phobius"/>
    </source>
</evidence>
<keyword evidence="1" id="KW-0812">Transmembrane</keyword>
<dbReference type="Proteomes" id="UP000316217">
    <property type="component" value="Unassembled WGS sequence"/>
</dbReference>
<proteinExistence type="predicted"/>
<evidence type="ECO:0000313" key="3">
    <source>
        <dbReference type="EMBL" id="RZN60319.1"/>
    </source>
</evidence>
<accession>A0A429GMW8</accession>
<comment type="caution">
    <text evidence="2">The sequence shown here is derived from an EMBL/GenBank/DDBJ whole genome shotgun (WGS) entry which is preliminary data.</text>
</comment>
<dbReference type="Proteomes" id="UP000277582">
    <property type="component" value="Unassembled WGS sequence"/>
</dbReference>
<reference evidence="3 5" key="2">
    <citation type="journal article" date="2019" name="Nat. Microbiol.">
        <title>Wide diversity of methane and short-chain alkane metabolisms in uncultured archaea.</title>
        <authorList>
            <person name="Borrel G."/>
            <person name="Adam P.S."/>
            <person name="McKay L.J."/>
            <person name="Chen L.X."/>
            <person name="Sierra-Garcia I.N."/>
            <person name="Sieber C.M."/>
            <person name="Letourneur Q."/>
            <person name="Ghozlane A."/>
            <person name="Andersen G.L."/>
            <person name="Li W.J."/>
            <person name="Hallam S.J."/>
            <person name="Muyzer G."/>
            <person name="de Oliveira V.M."/>
            <person name="Inskeep W.P."/>
            <person name="Banfield J.F."/>
            <person name="Gribaldo S."/>
        </authorList>
    </citation>
    <scope>NUCLEOTIDE SEQUENCE [LARGE SCALE GENOMIC DNA]</scope>
    <source>
        <strain evidence="3">NM4</strain>
    </source>
</reference>
<keyword evidence="4" id="KW-1185">Reference proteome</keyword>
<gene>
    <name evidence="2" type="ORF">D6D85_06740</name>
    <name evidence="3" type="ORF">EF810_05970</name>
</gene>
<dbReference type="EMBL" id="RCOS01000077">
    <property type="protein sequence ID" value="RSN75212.1"/>
    <property type="molecule type" value="Genomic_DNA"/>
</dbReference>
<keyword evidence="1" id="KW-0472">Membrane</keyword>